<dbReference type="EMBL" id="CM056794">
    <property type="protein sequence ID" value="KAJ8717288.1"/>
    <property type="molecule type" value="Genomic_DNA"/>
</dbReference>
<dbReference type="Proteomes" id="UP001231649">
    <property type="component" value="Chromosome 18"/>
</dbReference>
<organism evidence="1 2">
    <name type="scientific">Mythimna loreyi</name>
    <dbReference type="NCBI Taxonomy" id="667449"/>
    <lineage>
        <taxon>Eukaryota</taxon>
        <taxon>Metazoa</taxon>
        <taxon>Ecdysozoa</taxon>
        <taxon>Arthropoda</taxon>
        <taxon>Hexapoda</taxon>
        <taxon>Insecta</taxon>
        <taxon>Pterygota</taxon>
        <taxon>Neoptera</taxon>
        <taxon>Endopterygota</taxon>
        <taxon>Lepidoptera</taxon>
        <taxon>Glossata</taxon>
        <taxon>Ditrysia</taxon>
        <taxon>Noctuoidea</taxon>
        <taxon>Noctuidae</taxon>
        <taxon>Noctuinae</taxon>
        <taxon>Hadenini</taxon>
        <taxon>Mythimna</taxon>
    </lineage>
</organism>
<gene>
    <name evidence="1" type="ORF">PYW08_005687</name>
</gene>
<proteinExistence type="predicted"/>
<keyword evidence="2" id="KW-1185">Reference proteome</keyword>
<comment type="caution">
    <text evidence="1">The sequence shown here is derived from an EMBL/GenBank/DDBJ whole genome shotgun (WGS) entry which is preliminary data.</text>
</comment>
<evidence type="ECO:0000313" key="2">
    <source>
        <dbReference type="Proteomes" id="UP001231649"/>
    </source>
</evidence>
<protein>
    <submittedName>
        <fullName evidence="1">Uncharacterized protein</fullName>
    </submittedName>
</protein>
<evidence type="ECO:0000313" key="1">
    <source>
        <dbReference type="EMBL" id="KAJ8717288.1"/>
    </source>
</evidence>
<accession>A0ACC2QH89</accession>
<sequence>MKVLIVLAALVAFAAAAALTPGELQMLEAFDYNGLFSNEEQRKIVFDCIMDKGNCGGYKTLVELSTKVVASKCAECSPNQKKIYDRVVEQLQEKFEPVYTALLKKAEAIKE</sequence>
<reference evidence="1" key="1">
    <citation type="submission" date="2023-03" db="EMBL/GenBank/DDBJ databases">
        <title>Chromosome-level genomes of two armyworms, Mythimna separata and Mythimna loreyi, provide insights into the biosynthesis and reception of sex pheromones.</title>
        <authorList>
            <person name="Zhao H."/>
        </authorList>
    </citation>
    <scope>NUCLEOTIDE SEQUENCE</scope>
    <source>
        <strain evidence="1">BeijingLab</strain>
    </source>
</reference>
<name>A0ACC2QH89_9NEOP</name>